<dbReference type="KEGG" id="rpx:Rpdx1_3519"/>
<accession>E6VDP3</accession>
<name>E6VDP3_RHOPX</name>
<evidence type="ECO:0000313" key="2">
    <source>
        <dbReference type="Proteomes" id="UP000001402"/>
    </source>
</evidence>
<dbReference type="Proteomes" id="UP000001402">
    <property type="component" value="Chromosome"/>
</dbReference>
<gene>
    <name evidence="1" type="ordered locus">Rpdx1_3519</name>
</gene>
<evidence type="ECO:0000313" key="1">
    <source>
        <dbReference type="EMBL" id="ADU45088.1"/>
    </source>
</evidence>
<dbReference type="STRING" id="652103.Rpdx1_3519"/>
<organism evidence="1 2">
    <name type="scientific">Rhodopseudomonas palustris (strain DX-1)</name>
    <dbReference type="NCBI Taxonomy" id="652103"/>
    <lineage>
        <taxon>Bacteria</taxon>
        <taxon>Pseudomonadati</taxon>
        <taxon>Pseudomonadota</taxon>
        <taxon>Alphaproteobacteria</taxon>
        <taxon>Hyphomicrobiales</taxon>
        <taxon>Nitrobacteraceae</taxon>
        <taxon>Rhodopseudomonas</taxon>
    </lineage>
</organism>
<dbReference type="eggNOG" id="COG1253">
    <property type="taxonomic scope" value="Bacteria"/>
</dbReference>
<protein>
    <submittedName>
        <fullName evidence="1">Uncharacterized protein</fullName>
    </submittedName>
</protein>
<dbReference type="AlphaFoldDB" id="E6VDP3"/>
<sequence>MLKLGAAMLDKPELERRAKLIVTECDGIQPIFIAFYIEAIYYAAERAEVAFANFAEGAKLAQSASATVASAQEALGHAAALSRFFFPVEKKALPRARGARLRQLFAVSNNSPLQNRELRNAIEHFDERLDEYLLGDIAGYILPSPMVEDSDFADETLGHVFRLVDPKTKTFVLLGKKYPFGPMHYEITRIAELSRAMR</sequence>
<dbReference type="BioCyc" id="RPAL652103:RPDX1_RS17360-MONOMER"/>
<dbReference type="EMBL" id="CP002418">
    <property type="protein sequence ID" value="ADU45088.1"/>
    <property type="molecule type" value="Genomic_DNA"/>
</dbReference>
<proteinExistence type="predicted"/>
<dbReference type="HOGENOM" id="CLU_118103_0_0_5"/>
<reference evidence="1" key="1">
    <citation type="submission" date="2010-12" db="EMBL/GenBank/DDBJ databases">
        <title>Complete sequence of Rhodopseudomonas palustris DX-1.</title>
        <authorList>
            <consortium name="US DOE Joint Genome Institute"/>
            <person name="Lucas S."/>
            <person name="Copeland A."/>
            <person name="Lapidus A."/>
            <person name="Cheng J.-F."/>
            <person name="Goodwin L."/>
            <person name="Pitluck S."/>
            <person name="Misra M."/>
            <person name="Chertkov O."/>
            <person name="Detter J.C."/>
            <person name="Han C."/>
            <person name="Tapia R."/>
            <person name="Land M."/>
            <person name="Hauser L."/>
            <person name="Kyrpides N."/>
            <person name="Ivanova N."/>
            <person name="Ovchinnikova G."/>
            <person name="Logan B."/>
            <person name="Oda Y."/>
            <person name="Harwood C."/>
            <person name="Woyke T."/>
        </authorList>
    </citation>
    <scope>NUCLEOTIDE SEQUENCE [LARGE SCALE GENOMIC DNA]</scope>
    <source>
        <strain evidence="1">DX-1</strain>
    </source>
</reference>